<reference evidence="10 11" key="1">
    <citation type="submission" date="2013-07" db="EMBL/GenBank/DDBJ databases">
        <authorList>
            <consortium name="DOE Joint Genome Institute"/>
            <person name="Reeve W."/>
            <person name="Huntemann M."/>
            <person name="Han J."/>
            <person name="Chen A."/>
            <person name="Kyrpides N."/>
            <person name="Mavromatis K."/>
            <person name="Markowitz V."/>
            <person name="Palaniappan K."/>
            <person name="Ivanova N."/>
            <person name="Schaumberg A."/>
            <person name="Pati A."/>
            <person name="Liolios K."/>
            <person name="Nordberg H.P."/>
            <person name="Cantor M.N."/>
            <person name="Hua S.X."/>
            <person name="Woyke T."/>
        </authorList>
    </citation>
    <scope>NUCLEOTIDE SEQUENCE [LARGE SCALE GENOMIC DNA]</scope>
    <source>
        <strain evidence="10 11">DSM 43889</strain>
    </source>
</reference>
<keyword evidence="11" id="KW-1185">Reference proteome</keyword>
<dbReference type="Pfam" id="PF02223">
    <property type="entry name" value="Thymidylate_kin"/>
    <property type="match status" value="1"/>
</dbReference>
<dbReference type="PANTHER" id="PTHR23513">
    <property type="entry name" value="INTEGRAL MEMBRANE EFFLUX PROTEIN-RELATED"/>
    <property type="match status" value="1"/>
</dbReference>
<proteinExistence type="inferred from homology"/>
<dbReference type="Gene3D" id="3.40.50.300">
    <property type="entry name" value="P-loop containing nucleotide triphosphate hydrolases"/>
    <property type="match status" value="1"/>
</dbReference>
<dbReference type="Gene3D" id="1.20.1250.20">
    <property type="entry name" value="MFS general substrate transporter like domains"/>
    <property type="match status" value="1"/>
</dbReference>
<name>A0ABT1JKL3_ACTCY</name>
<dbReference type="InterPro" id="IPR018094">
    <property type="entry name" value="Thymidylate_kinase"/>
</dbReference>
<evidence type="ECO:0000256" key="3">
    <source>
        <dbReference type="ARBA" id="ARBA00022692"/>
    </source>
</evidence>
<sequence>MVSAICSMGDWLSFLALTGLVAKFTDSYLAQSFALSAVVLTQLLPGLLFAPVGGILADRFDRRKVMVVCDSLRCLFFLSIPLVGSLSDSVTGPLLWLFVANFLIGCCALLWIPAKDSAIPNLLRRRDQVETANQLSLVMTYGISVISGAGLYALITAIGPILQLESELGIAYIAVVVNGLLFLTSAILVATRIPELSLRRRVGDEASGEARETPQPASEGSDGGEAVAAKRPGALSMLRDGFRFIGTTPLIRGLVIGVIGAVAAGGAVVATAQLYSNSLSAGDTGYGLLFAAIFLGLAGGMAGAPKFAQRIPHNRLFGSAIVGAGLALFPVALAPHLWIALLVVPLVGGFAGVAFLTGLTIIGTQVDDAVRGRTVAMVQSLLRVVLVGALALVPTLLAILRPRTLSFFGAQVEVDATRPILLGAGVVAAVLGVVAYRQMDDRRSRPILADLRAVFRSRREGNGLLIAVEGDTAVDTAEQARRLTDWLTAGGNRVVLAADPALDEQRLRNVLKSVEVSGARANALVAAAVRSDVVEQVVRPALDGGAVVVMERYVDSPLAHFGAAAGLAQGELEGLGDWATGRLHADITVLLDREPRSDGGAGTEDLKHNWQVKRLLGEMAAANPDRYLVVDADGSEDEIERRVRESVGRVLRDRRFRMISDSQGYEGRTVSLPEA</sequence>
<comment type="caution">
    <text evidence="6">Lacks conserved residue(s) required for the propagation of feature annotation.</text>
</comment>
<dbReference type="Pfam" id="PF07690">
    <property type="entry name" value="MFS_1"/>
    <property type="match status" value="1"/>
</dbReference>
<reference evidence="10 11" key="2">
    <citation type="submission" date="2022-06" db="EMBL/GenBank/DDBJ databases">
        <title>Genomic Encyclopedia of Type Strains, Phase I: the one thousand microbial genomes (KMG-I) project.</title>
        <authorList>
            <person name="Kyrpides N."/>
        </authorList>
    </citation>
    <scope>NUCLEOTIDE SEQUENCE [LARGE SCALE GENOMIC DNA]</scope>
    <source>
        <strain evidence="10 11">DSM 43889</strain>
    </source>
</reference>
<dbReference type="InterPro" id="IPR011701">
    <property type="entry name" value="MFS"/>
</dbReference>
<evidence type="ECO:0000256" key="8">
    <source>
        <dbReference type="SAM" id="Phobius"/>
    </source>
</evidence>
<dbReference type="Proteomes" id="UP000791080">
    <property type="component" value="Unassembled WGS sequence"/>
</dbReference>
<dbReference type="HAMAP" id="MF_00165">
    <property type="entry name" value="Thymidylate_kinase"/>
    <property type="match status" value="1"/>
</dbReference>
<keyword evidence="6" id="KW-0067">ATP-binding</keyword>
<dbReference type="InterPro" id="IPR027417">
    <property type="entry name" value="P-loop_NTPase"/>
</dbReference>
<dbReference type="InterPro" id="IPR039430">
    <property type="entry name" value="Thymidylate_kin-like_dom"/>
</dbReference>
<keyword evidence="2" id="KW-1003">Cell membrane</keyword>
<dbReference type="SUPFAM" id="SSF52540">
    <property type="entry name" value="P-loop containing nucleoside triphosphate hydrolases"/>
    <property type="match status" value="1"/>
</dbReference>
<keyword evidence="6" id="KW-0545">Nucleotide biosynthesis</keyword>
<dbReference type="CDD" id="cd06173">
    <property type="entry name" value="MFS_MefA_like"/>
    <property type="match status" value="1"/>
</dbReference>
<evidence type="ECO:0000256" key="7">
    <source>
        <dbReference type="SAM" id="MobiDB-lite"/>
    </source>
</evidence>
<evidence type="ECO:0000259" key="9">
    <source>
        <dbReference type="Pfam" id="PF02223"/>
    </source>
</evidence>
<feature type="transmembrane region" description="Helical" evidence="8">
    <location>
        <begin position="65"/>
        <end position="83"/>
    </location>
</feature>
<keyword evidence="6 10" id="KW-0418">Kinase</keyword>
<evidence type="ECO:0000256" key="6">
    <source>
        <dbReference type="HAMAP-Rule" id="MF_00165"/>
    </source>
</evidence>
<dbReference type="GO" id="GO:0016301">
    <property type="term" value="F:kinase activity"/>
    <property type="evidence" value="ECO:0007669"/>
    <property type="project" value="UniProtKB-KW"/>
</dbReference>
<dbReference type="SUPFAM" id="SSF103473">
    <property type="entry name" value="MFS general substrate transporter"/>
    <property type="match status" value="1"/>
</dbReference>
<dbReference type="PANTHER" id="PTHR23513:SF6">
    <property type="entry name" value="MAJOR FACILITATOR SUPERFAMILY ASSOCIATED DOMAIN-CONTAINING PROTEIN"/>
    <property type="match status" value="1"/>
</dbReference>
<feature type="domain" description="Thymidylate kinase-like" evidence="9">
    <location>
        <begin position="479"/>
        <end position="641"/>
    </location>
</feature>
<feature type="transmembrane region" description="Helical" evidence="8">
    <location>
        <begin position="33"/>
        <end position="53"/>
    </location>
</feature>
<feature type="transmembrane region" description="Helical" evidence="8">
    <location>
        <begin position="95"/>
        <end position="114"/>
    </location>
</feature>
<dbReference type="CDD" id="cd01672">
    <property type="entry name" value="TMPK"/>
    <property type="match status" value="1"/>
</dbReference>
<accession>A0ABT1JKL3</accession>
<feature type="transmembrane region" description="Helical" evidence="8">
    <location>
        <begin position="170"/>
        <end position="191"/>
    </location>
</feature>
<evidence type="ECO:0000313" key="10">
    <source>
        <dbReference type="EMBL" id="MCP2332701.1"/>
    </source>
</evidence>
<dbReference type="EC" id="2.7.4.9" evidence="6"/>
<evidence type="ECO:0000256" key="5">
    <source>
        <dbReference type="ARBA" id="ARBA00023136"/>
    </source>
</evidence>
<evidence type="ECO:0000256" key="1">
    <source>
        <dbReference type="ARBA" id="ARBA00004651"/>
    </source>
</evidence>
<evidence type="ECO:0000256" key="4">
    <source>
        <dbReference type="ARBA" id="ARBA00022989"/>
    </source>
</evidence>
<feature type="transmembrane region" description="Helical" evidence="8">
    <location>
        <begin position="135"/>
        <end position="158"/>
    </location>
</feature>
<feature type="transmembrane region" description="Helical" evidence="8">
    <location>
        <begin position="339"/>
        <end position="361"/>
    </location>
</feature>
<feature type="transmembrane region" description="Helical" evidence="8">
    <location>
        <begin position="286"/>
        <end position="304"/>
    </location>
</feature>
<comment type="catalytic activity">
    <reaction evidence="6">
        <text>dTMP + ATP = dTDP + ADP</text>
        <dbReference type="Rhea" id="RHEA:13517"/>
        <dbReference type="ChEBI" id="CHEBI:30616"/>
        <dbReference type="ChEBI" id="CHEBI:58369"/>
        <dbReference type="ChEBI" id="CHEBI:63528"/>
        <dbReference type="ChEBI" id="CHEBI:456216"/>
        <dbReference type="EC" id="2.7.4.9"/>
    </reaction>
</comment>
<comment type="function">
    <text evidence="6">Phosphorylation of dTMP to form dTDP in both de novo and salvage pathways of dTTP synthesis.</text>
</comment>
<dbReference type="InterPro" id="IPR036259">
    <property type="entry name" value="MFS_trans_sf"/>
</dbReference>
<evidence type="ECO:0000256" key="2">
    <source>
        <dbReference type="ARBA" id="ARBA00022475"/>
    </source>
</evidence>
<organism evidence="10 11">
    <name type="scientific">Actinoalloteichus caeruleus DSM 43889</name>
    <dbReference type="NCBI Taxonomy" id="1120930"/>
    <lineage>
        <taxon>Bacteria</taxon>
        <taxon>Bacillati</taxon>
        <taxon>Actinomycetota</taxon>
        <taxon>Actinomycetes</taxon>
        <taxon>Pseudonocardiales</taxon>
        <taxon>Pseudonocardiaceae</taxon>
        <taxon>Actinoalloteichus</taxon>
        <taxon>Actinoalloteichus cyanogriseus</taxon>
    </lineage>
</organism>
<feature type="region of interest" description="Disordered" evidence="7">
    <location>
        <begin position="204"/>
        <end position="227"/>
    </location>
</feature>
<comment type="caution">
    <text evidence="10">The sequence shown here is derived from an EMBL/GenBank/DDBJ whole genome shotgun (WGS) entry which is preliminary data.</text>
</comment>
<feature type="transmembrane region" description="Helical" evidence="8">
    <location>
        <begin position="316"/>
        <end position="333"/>
    </location>
</feature>
<keyword evidence="3 8" id="KW-0812">Transmembrane</keyword>
<feature type="transmembrane region" description="Helical" evidence="8">
    <location>
        <begin position="253"/>
        <end position="274"/>
    </location>
</feature>
<gene>
    <name evidence="6" type="primary">tmk</name>
    <name evidence="10" type="ORF">G443_002971</name>
</gene>
<dbReference type="EMBL" id="AUBJ02000001">
    <property type="protein sequence ID" value="MCP2332701.1"/>
    <property type="molecule type" value="Genomic_DNA"/>
</dbReference>
<keyword evidence="6" id="KW-0808">Transferase</keyword>
<keyword evidence="6" id="KW-0547">Nucleotide-binding</keyword>
<dbReference type="RefSeq" id="WP_026417634.1">
    <property type="nucleotide sequence ID" value="NZ_AUBJ02000001.1"/>
</dbReference>
<keyword evidence="5 8" id="KW-0472">Membrane</keyword>
<protein>
    <recommendedName>
        <fullName evidence="6">Thymidylate kinase</fullName>
        <ecNumber evidence="6">2.7.4.9</ecNumber>
    </recommendedName>
    <alternativeName>
        <fullName evidence="6">dTMP kinase</fullName>
    </alternativeName>
</protein>
<feature type="transmembrane region" description="Helical" evidence="8">
    <location>
        <begin position="381"/>
        <end position="400"/>
    </location>
</feature>
<comment type="subcellular location">
    <subcellularLocation>
        <location evidence="1">Cell membrane</location>
        <topology evidence="1">Multi-pass membrane protein</topology>
    </subcellularLocation>
</comment>
<keyword evidence="4 8" id="KW-1133">Transmembrane helix</keyword>
<comment type="similarity">
    <text evidence="6">Belongs to the thymidylate kinase family.</text>
</comment>
<evidence type="ECO:0000313" key="11">
    <source>
        <dbReference type="Proteomes" id="UP000791080"/>
    </source>
</evidence>
<feature type="transmembrane region" description="Helical" evidence="8">
    <location>
        <begin position="420"/>
        <end position="436"/>
    </location>
</feature>